<evidence type="ECO:0008006" key="8">
    <source>
        <dbReference type="Google" id="ProtNLM"/>
    </source>
</evidence>
<evidence type="ECO:0000313" key="6">
    <source>
        <dbReference type="EMBL" id="GAA4931127.1"/>
    </source>
</evidence>
<name>A0ABP9G7Z1_9ACTN</name>
<keyword evidence="7" id="KW-1185">Reference proteome</keyword>
<gene>
    <name evidence="6" type="ORF">GCM10023224_08760</name>
</gene>
<dbReference type="Pfam" id="PF07508">
    <property type="entry name" value="Recombinase"/>
    <property type="match status" value="1"/>
</dbReference>
<feature type="coiled-coil region" evidence="3">
    <location>
        <begin position="232"/>
        <end position="286"/>
    </location>
</feature>
<keyword evidence="1" id="KW-0238">DNA-binding</keyword>
<dbReference type="InterPro" id="IPR050639">
    <property type="entry name" value="SSR_resolvase"/>
</dbReference>
<protein>
    <recommendedName>
        <fullName evidence="8">Recombinase zinc beta ribbon domain-containing protein</fullName>
    </recommendedName>
</protein>
<dbReference type="Pfam" id="PF13408">
    <property type="entry name" value="Zn_ribbon_recom"/>
    <property type="match status" value="1"/>
</dbReference>
<comment type="caution">
    <text evidence="6">The sequence shown here is derived from an EMBL/GenBank/DDBJ whole genome shotgun (WGS) entry which is preliminary data.</text>
</comment>
<dbReference type="InterPro" id="IPR025827">
    <property type="entry name" value="Zn_ribbon_recom_dom"/>
</dbReference>
<dbReference type="Gene3D" id="3.90.1750.20">
    <property type="entry name" value="Putative Large Serine Recombinase, Chain B, Domain 2"/>
    <property type="match status" value="2"/>
</dbReference>
<dbReference type="EMBL" id="BAABIK010000003">
    <property type="protein sequence ID" value="GAA4931127.1"/>
    <property type="molecule type" value="Genomic_DNA"/>
</dbReference>
<dbReference type="InterPro" id="IPR038109">
    <property type="entry name" value="DNA_bind_recomb_sf"/>
</dbReference>
<sequence length="348" mass="39705">MLSLLSNPRYTGHQVWNKQSKSERLLDVHNVGLGTRTVLRWNPDEKWVYSQQAAHPAIMSAADFRAAQTTQGATVLVDVNDVALGYTTKLRWNDKDQWVVSDNLVHDPLVSDEDFEHVQRLLEVKGRRAVVRRPRTTGRVYPLRSRLHCGLCNRRMQGSWNNDQPYYRCTFASEYAMANHVEHPKSVYLREADVLPVLDDWLAKLFDPVRREATIRLLAESQQQDDRDDAKRQGAEEKIAECDTKLARYRAALEAGTDAATVAEWIREVQADRALAEAQLAERKDAPNHLGEDETAAHLDTLGDVSTVFRQADRKAITELYAGLDLRLTYHPVERKVRAEANLNSHDM</sequence>
<dbReference type="Proteomes" id="UP001499993">
    <property type="component" value="Unassembled WGS sequence"/>
</dbReference>
<accession>A0ABP9G7Z1</accession>
<evidence type="ECO:0000259" key="5">
    <source>
        <dbReference type="Pfam" id="PF13408"/>
    </source>
</evidence>
<keyword evidence="3" id="KW-0175">Coiled coil</keyword>
<proteinExistence type="predicted"/>
<feature type="domain" description="Recombinase zinc beta ribbon" evidence="5">
    <location>
        <begin position="142"/>
        <end position="177"/>
    </location>
</feature>
<evidence type="ECO:0000256" key="1">
    <source>
        <dbReference type="ARBA" id="ARBA00023125"/>
    </source>
</evidence>
<reference evidence="7" key="1">
    <citation type="journal article" date="2019" name="Int. J. Syst. Evol. Microbiol.">
        <title>The Global Catalogue of Microorganisms (GCM) 10K type strain sequencing project: providing services to taxonomists for standard genome sequencing and annotation.</title>
        <authorList>
            <consortium name="The Broad Institute Genomics Platform"/>
            <consortium name="The Broad Institute Genome Sequencing Center for Infectious Disease"/>
            <person name="Wu L."/>
            <person name="Ma J."/>
        </authorList>
    </citation>
    <scope>NUCLEOTIDE SEQUENCE [LARGE SCALE GENOMIC DNA]</scope>
    <source>
        <strain evidence="7">JCM 18123</strain>
    </source>
</reference>
<evidence type="ECO:0000313" key="7">
    <source>
        <dbReference type="Proteomes" id="UP001499993"/>
    </source>
</evidence>
<evidence type="ECO:0000256" key="3">
    <source>
        <dbReference type="SAM" id="Coils"/>
    </source>
</evidence>
<dbReference type="PANTHER" id="PTHR30461:SF2">
    <property type="entry name" value="SERINE RECOMBINASE PINE-RELATED"/>
    <property type="match status" value="1"/>
</dbReference>
<evidence type="ECO:0000256" key="2">
    <source>
        <dbReference type="ARBA" id="ARBA00023172"/>
    </source>
</evidence>
<feature type="domain" description="Recombinase" evidence="4">
    <location>
        <begin position="3"/>
        <end position="69"/>
    </location>
</feature>
<dbReference type="PANTHER" id="PTHR30461">
    <property type="entry name" value="DNA-INVERTASE FROM LAMBDOID PROPHAGE"/>
    <property type="match status" value="1"/>
</dbReference>
<dbReference type="InterPro" id="IPR011109">
    <property type="entry name" value="DNA_bind_recombinase_dom"/>
</dbReference>
<keyword evidence="2" id="KW-0233">DNA recombination</keyword>
<evidence type="ECO:0000259" key="4">
    <source>
        <dbReference type="Pfam" id="PF07508"/>
    </source>
</evidence>
<organism evidence="6 7">
    <name type="scientific">Streptomonospora halophila</name>
    <dbReference type="NCBI Taxonomy" id="427369"/>
    <lineage>
        <taxon>Bacteria</taxon>
        <taxon>Bacillati</taxon>
        <taxon>Actinomycetota</taxon>
        <taxon>Actinomycetes</taxon>
        <taxon>Streptosporangiales</taxon>
        <taxon>Nocardiopsidaceae</taxon>
        <taxon>Streptomonospora</taxon>
    </lineage>
</organism>